<keyword evidence="2" id="KW-1185">Reference proteome</keyword>
<evidence type="ECO:0000313" key="2">
    <source>
        <dbReference type="Proteomes" id="UP000663505"/>
    </source>
</evidence>
<dbReference type="EMBL" id="CP071182">
    <property type="protein sequence ID" value="QSO45588.1"/>
    <property type="molecule type" value="Genomic_DNA"/>
</dbReference>
<dbReference type="KEGG" id="afx:JZ786_13540"/>
<organism evidence="1 2">
    <name type="scientific">Alicyclobacillus mengziensis</name>
    <dbReference type="NCBI Taxonomy" id="2931921"/>
    <lineage>
        <taxon>Bacteria</taxon>
        <taxon>Bacillati</taxon>
        <taxon>Bacillota</taxon>
        <taxon>Bacilli</taxon>
        <taxon>Bacillales</taxon>
        <taxon>Alicyclobacillaceae</taxon>
        <taxon>Alicyclobacillus</taxon>
    </lineage>
</organism>
<dbReference type="AlphaFoldDB" id="A0A9X7Z5W4"/>
<dbReference type="Proteomes" id="UP000663505">
    <property type="component" value="Chromosome"/>
</dbReference>
<dbReference type="RefSeq" id="WP_206654957.1">
    <property type="nucleotide sequence ID" value="NZ_CP071182.1"/>
</dbReference>
<name>A0A9X7Z5W4_9BACL</name>
<protein>
    <submittedName>
        <fullName evidence="1">Uncharacterized protein</fullName>
    </submittedName>
</protein>
<accession>A0A9X7Z5W4</accession>
<gene>
    <name evidence="1" type="ORF">JZ786_13540</name>
</gene>
<sequence>MTIRRMGLPLQIRYQAAYQALVDVLKRQGLDVYDVLTTVVCAKNGTCTLDVRFGSDFYQSEQYTLAEESLIKPDAELIEFFERVSSVCHDTLKAEYRTYMRNT</sequence>
<evidence type="ECO:0000313" key="1">
    <source>
        <dbReference type="EMBL" id="QSO45588.1"/>
    </source>
</evidence>
<reference evidence="1 2" key="1">
    <citation type="submission" date="2021-02" db="EMBL/GenBank/DDBJ databases">
        <title>Alicyclobacillus curvatus sp. nov. and Alicyclobacillus mengziensis sp. nov., two acidophilic bacteria isolated from acid mine drainage.</title>
        <authorList>
            <person name="Huang Y."/>
        </authorList>
    </citation>
    <scope>NUCLEOTIDE SEQUENCE [LARGE SCALE GENOMIC DNA]</scope>
    <source>
        <strain evidence="1 2">S30H14</strain>
    </source>
</reference>
<proteinExistence type="predicted"/>